<dbReference type="RefSeq" id="WP_326509372.1">
    <property type="nucleotide sequence ID" value="NZ_JAWIIV010000034.1"/>
</dbReference>
<protein>
    <submittedName>
        <fullName evidence="1">Uncharacterized protein</fullName>
    </submittedName>
</protein>
<gene>
    <name evidence="1" type="ORF">RY831_26420</name>
</gene>
<proteinExistence type="predicted"/>
<evidence type="ECO:0000313" key="1">
    <source>
        <dbReference type="EMBL" id="MEC4722706.1"/>
    </source>
</evidence>
<sequence length="84" mass="9044">MTTITIGSPASYTRNVQRTAHDFLAALLGLNGRTKRRIRTRTPNPACSMASAYADVLSYKYQCGIKASASQTAPDHGSALMPEL</sequence>
<reference evidence="1 2" key="1">
    <citation type="submission" date="2023-10" db="EMBL/GenBank/DDBJ databases">
        <title>Noviherbaspirillum sp. CPCC 100848 genome assembly.</title>
        <authorList>
            <person name="Li X.Y."/>
            <person name="Fang X.M."/>
        </authorList>
    </citation>
    <scope>NUCLEOTIDE SEQUENCE [LARGE SCALE GENOMIC DNA]</scope>
    <source>
        <strain evidence="1 2">CPCC 100848</strain>
    </source>
</reference>
<dbReference type="EMBL" id="JAWIIV010000034">
    <property type="protein sequence ID" value="MEC4722706.1"/>
    <property type="molecule type" value="Genomic_DNA"/>
</dbReference>
<evidence type="ECO:0000313" key="2">
    <source>
        <dbReference type="Proteomes" id="UP001352263"/>
    </source>
</evidence>
<comment type="caution">
    <text evidence="1">The sequence shown here is derived from an EMBL/GenBank/DDBJ whole genome shotgun (WGS) entry which is preliminary data.</text>
</comment>
<name>A0ABU6JGV3_9BURK</name>
<dbReference type="Proteomes" id="UP001352263">
    <property type="component" value="Unassembled WGS sequence"/>
</dbReference>
<keyword evidence="2" id="KW-1185">Reference proteome</keyword>
<organism evidence="1 2">
    <name type="scientific">Noviherbaspirillum album</name>
    <dbReference type="NCBI Taxonomy" id="3080276"/>
    <lineage>
        <taxon>Bacteria</taxon>
        <taxon>Pseudomonadati</taxon>
        <taxon>Pseudomonadota</taxon>
        <taxon>Betaproteobacteria</taxon>
        <taxon>Burkholderiales</taxon>
        <taxon>Oxalobacteraceae</taxon>
        <taxon>Noviherbaspirillum</taxon>
    </lineage>
</organism>
<accession>A0ABU6JGV3</accession>